<protein>
    <submittedName>
        <fullName evidence="1">236_t:CDS:1</fullName>
    </submittedName>
</protein>
<sequence length="160" mass="18621">MYMEINQEPEEYHLKSEFETSSGKVIILEMKVELVSVDKEYPREFPEAVDGKKSSVEPNIIRSNSLKALDEDLKRMDLFTVLVKKNPNTLTELTKLLGKEYDKVLNDAQILENMGIIELKKEGEEIKPVALYERVMFDFSVQQEKEEELIDMIQMETTIN</sequence>
<keyword evidence="2" id="KW-1185">Reference proteome</keyword>
<dbReference type="Proteomes" id="UP000789901">
    <property type="component" value="Unassembled WGS sequence"/>
</dbReference>
<dbReference type="SUPFAM" id="SSF46785">
    <property type="entry name" value="Winged helix' DNA-binding domain"/>
    <property type="match status" value="1"/>
</dbReference>
<reference evidence="1 2" key="1">
    <citation type="submission" date="2021-06" db="EMBL/GenBank/DDBJ databases">
        <authorList>
            <person name="Kallberg Y."/>
            <person name="Tangrot J."/>
            <person name="Rosling A."/>
        </authorList>
    </citation>
    <scope>NUCLEOTIDE SEQUENCE [LARGE SCALE GENOMIC DNA]</scope>
    <source>
        <strain evidence="1 2">120-4 pot B 10/14</strain>
    </source>
</reference>
<name>A0ABN7WAK9_GIGMA</name>
<accession>A0ABN7WAK9</accession>
<dbReference type="Pfam" id="PF25212">
    <property type="entry name" value="HVO_A0114"/>
    <property type="match status" value="1"/>
</dbReference>
<evidence type="ECO:0000313" key="2">
    <source>
        <dbReference type="Proteomes" id="UP000789901"/>
    </source>
</evidence>
<gene>
    <name evidence="1" type="ORF">GMARGA_LOCUS28644</name>
</gene>
<evidence type="ECO:0000313" key="1">
    <source>
        <dbReference type="EMBL" id="CAG8824686.1"/>
    </source>
</evidence>
<organism evidence="1 2">
    <name type="scientific">Gigaspora margarita</name>
    <dbReference type="NCBI Taxonomy" id="4874"/>
    <lineage>
        <taxon>Eukaryota</taxon>
        <taxon>Fungi</taxon>
        <taxon>Fungi incertae sedis</taxon>
        <taxon>Mucoromycota</taxon>
        <taxon>Glomeromycotina</taxon>
        <taxon>Glomeromycetes</taxon>
        <taxon>Diversisporales</taxon>
        <taxon>Gigasporaceae</taxon>
        <taxon>Gigaspora</taxon>
    </lineage>
</organism>
<comment type="caution">
    <text evidence="1">The sequence shown here is derived from an EMBL/GenBank/DDBJ whole genome shotgun (WGS) entry which is preliminary data.</text>
</comment>
<dbReference type="EMBL" id="CAJVQB010036959">
    <property type="protein sequence ID" value="CAG8824686.1"/>
    <property type="molecule type" value="Genomic_DNA"/>
</dbReference>
<proteinExistence type="predicted"/>
<dbReference type="InterPro" id="IPR036390">
    <property type="entry name" value="WH_DNA-bd_sf"/>
</dbReference>